<protein>
    <recommendedName>
        <fullName evidence="4">4-coumarate--CoA ligase</fullName>
        <ecNumber evidence="4">6.2.1.12</ecNumber>
    </recommendedName>
</protein>
<dbReference type="FunFam" id="3.40.50.12780:FF:000003">
    <property type="entry name" value="Long-chain-fatty-acid--CoA ligase FadD"/>
    <property type="match status" value="1"/>
</dbReference>
<dbReference type="CDD" id="cd05904">
    <property type="entry name" value="4CL"/>
    <property type="match status" value="1"/>
</dbReference>
<dbReference type="PANTHER" id="PTHR24096">
    <property type="entry name" value="LONG-CHAIN-FATTY-ACID--COA LIGASE"/>
    <property type="match status" value="1"/>
</dbReference>
<dbReference type="Proteomes" id="UP000594261">
    <property type="component" value="Chromosome 5"/>
</dbReference>
<dbReference type="GO" id="GO:0005524">
    <property type="term" value="F:ATP binding"/>
    <property type="evidence" value="ECO:0007669"/>
    <property type="project" value="UniProtKB-KW"/>
</dbReference>
<dbReference type="InParanoid" id="A0A7N2LVP0"/>
<evidence type="ECO:0000256" key="1">
    <source>
        <dbReference type="ARBA" id="ARBA00001946"/>
    </source>
</evidence>
<dbReference type="RefSeq" id="XP_030971566.1">
    <property type="nucleotide sequence ID" value="XM_031115706.1"/>
</dbReference>
<dbReference type="InterPro" id="IPR020845">
    <property type="entry name" value="AMP-binding_CS"/>
</dbReference>
<organism evidence="14 15">
    <name type="scientific">Quercus lobata</name>
    <name type="common">Valley oak</name>
    <dbReference type="NCBI Taxonomy" id="97700"/>
    <lineage>
        <taxon>Eukaryota</taxon>
        <taxon>Viridiplantae</taxon>
        <taxon>Streptophyta</taxon>
        <taxon>Embryophyta</taxon>
        <taxon>Tracheophyta</taxon>
        <taxon>Spermatophyta</taxon>
        <taxon>Magnoliopsida</taxon>
        <taxon>eudicotyledons</taxon>
        <taxon>Gunneridae</taxon>
        <taxon>Pentapetalae</taxon>
        <taxon>rosids</taxon>
        <taxon>fabids</taxon>
        <taxon>Fagales</taxon>
        <taxon>Fagaceae</taxon>
        <taxon>Quercus</taxon>
    </lineage>
</organism>
<evidence type="ECO:0000256" key="10">
    <source>
        <dbReference type="ARBA" id="ARBA00034223"/>
    </source>
</evidence>
<dbReference type="EC" id="6.2.1.12" evidence="4"/>
<dbReference type="Gramene" id="QL05p083553:mrna">
    <property type="protein sequence ID" value="QL05p083553:mrna"/>
    <property type="gene ID" value="QL05p083553"/>
</dbReference>
<dbReference type="EMBL" id="LRBV02000005">
    <property type="status" value="NOT_ANNOTATED_CDS"/>
    <property type="molecule type" value="Genomic_DNA"/>
</dbReference>
<feature type="domain" description="AMP-binding enzyme C-terminal" evidence="13">
    <location>
        <begin position="451"/>
        <end position="526"/>
    </location>
</feature>
<evidence type="ECO:0000256" key="9">
    <source>
        <dbReference type="ARBA" id="ARBA00034219"/>
    </source>
</evidence>
<dbReference type="GO" id="GO:0009698">
    <property type="term" value="P:phenylpropanoid metabolic process"/>
    <property type="evidence" value="ECO:0007669"/>
    <property type="project" value="UniProtKB-KW"/>
</dbReference>
<evidence type="ECO:0000313" key="14">
    <source>
        <dbReference type="EnsemblPlants" id="QL05p083553:mrna"/>
    </source>
</evidence>
<evidence type="ECO:0000259" key="13">
    <source>
        <dbReference type="Pfam" id="PF13193"/>
    </source>
</evidence>
<dbReference type="Pfam" id="PF13193">
    <property type="entry name" value="AMP-binding_C"/>
    <property type="match status" value="1"/>
</dbReference>
<dbReference type="OrthoDB" id="10253869at2759"/>
<comment type="pathway">
    <text evidence="2">Phytoalexin biosynthesis; 3,4',5-trihydroxystilbene biosynthesis; 3,4',5-trihydroxystilbene from trans-4-coumarate: step 1/2.</text>
</comment>
<evidence type="ECO:0000256" key="6">
    <source>
        <dbReference type="ARBA" id="ARBA00022741"/>
    </source>
</evidence>
<dbReference type="Pfam" id="PF00501">
    <property type="entry name" value="AMP-binding"/>
    <property type="match status" value="1"/>
</dbReference>
<dbReference type="KEGG" id="qlo:115991786"/>
<reference evidence="14 15" key="1">
    <citation type="journal article" date="2016" name="G3 (Bethesda)">
        <title>First Draft Assembly and Annotation of the Genome of a California Endemic Oak Quercus lobata Nee (Fagaceae).</title>
        <authorList>
            <person name="Sork V.L."/>
            <person name="Fitz-Gibbon S.T."/>
            <person name="Puiu D."/>
            <person name="Crepeau M."/>
            <person name="Gugger P.F."/>
            <person name="Sherman R."/>
            <person name="Stevens K."/>
            <person name="Langley C.H."/>
            <person name="Pellegrini M."/>
            <person name="Salzberg S.L."/>
        </authorList>
    </citation>
    <scope>NUCLEOTIDE SEQUENCE [LARGE SCALE GENOMIC DNA]</scope>
    <source>
        <strain evidence="14 15">cv. SW786</strain>
    </source>
</reference>
<feature type="domain" description="AMP-dependent synthetase/ligase" evidence="12">
    <location>
        <begin position="33"/>
        <end position="399"/>
    </location>
</feature>
<keyword evidence="7" id="KW-0067">ATP-binding</keyword>
<dbReference type="InterPro" id="IPR025110">
    <property type="entry name" value="AMP-bd_C"/>
</dbReference>
<dbReference type="InterPro" id="IPR045851">
    <property type="entry name" value="AMP-bd_C_sf"/>
</dbReference>
<comment type="catalytic activity">
    <reaction evidence="10">
        <text>(E)-4-coumaroyl-AMP + CoA = (E)-4-coumaroyl-CoA + AMP + H(+)</text>
        <dbReference type="Rhea" id="RHEA:72423"/>
        <dbReference type="ChEBI" id="CHEBI:15378"/>
        <dbReference type="ChEBI" id="CHEBI:57287"/>
        <dbReference type="ChEBI" id="CHEBI:85008"/>
        <dbReference type="ChEBI" id="CHEBI:192348"/>
        <dbReference type="ChEBI" id="CHEBI:456215"/>
    </reaction>
    <physiologicalReaction direction="left-to-right" evidence="10">
        <dbReference type="Rhea" id="RHEA:72424"/>
    </physiologicalReaction>
</comment>
<sequence length="542" mass="59519">MALQTKEQEFIFRSKLPDIYIPKHLPLHSYCFENISKFGSKPCLINGSTGEVYTYYDVDLISRKVASGLNKLGIGQGDVVLILLPNTPEFVFVFLGASHLGATTTAANPFFTPAEIAKQAKGSNAKLIITQASYYDKVKDLAHENNVKIMCIDSPPKDCLHFSELTQANENQIPKIDISPDDVVALPYSSGTTGLPKGVMLTHKGLVTSVAQQVDGENPNLYFHSEDVILCVLPLFHIYSLNSVLLCGLRVGAAILIMQKFEIGSLLELIQKHKVSVMPIVPPIVLSISKSPDLHKYDLSSIRMLKSGGAPLGKELEETVRAKFPKAKFGQGYGMTEAGPVLSMCLAFAKEPFEVKSGACGTVVRNAEMKIVDPETGASLPHNQRGEICIRGDQIMKGYVNDPEATARTIDKEGWLHTGDIGLIDDEDELFIVDRLKELIKYKGFQVAPAELEAILLTHPNVSDVAVVPMKDESAGEVPVAFVVRSNGSQVTEDEIKQFVSKQVVFYKRINRVFFIDAIPKSPSGKILRKNLREKLAADFSK</sequence>
<dbReference type="GeneID" id="115991786"/>
<dbReference type="Gene3D" id="3.40.50.12780">
    <property type="entry name" value="N-terminal domain of ligase-like"/>
    <property type="match status" value="1"/>
</dbReference>
<evidence type="ECO:0000256" key="8">
    <source>
        <dbReference type="ARBA" id="ARBA00023051"/>
    </source>
</evidence>
<dbReference type="PROSITE" id="PS00455">
    <property type="entry name" value="AMP_BINDING"/>
    <property type="match status" value="1"/>
</dbReference>
<comment type="catalytic activity">
    <reaction evidence="9">
        <text>(E)-4-coumarate + ATP + H(+) = (E)-4-coumaroyl-AMP + diphosphate</text>
        <dbReference type="Rhea" id="RHEA:72419"/>
        <dbReference type="ChEBI" id="CHEBI:12876"/>
        <dbReference type="ChEBI" id="CHEBI:15378"/>
        <dbReference type="ChEBI" id="CHEBI:30616"/>
        <dbReference type="ChEBI" id="CHEBI:33019"/>
        <dbReference type="ChEBI" id="CHEBI:192348"/>
    </reaction>
    <physiologicalReaction direction="left-to-right" evidence="9">
        <dbReference type="Rhea" id="RHEA:72420"/>
    </physiologicalReaction>
</comment>
<dbReference type="AlphaFoldDB" id="A0A7N2LVP0"/>
<evidence type="ECO:0000256" key="11">
    <source>
        <dbReference type="ARBA" id="ARBA00034252"/>
    </source>
</evidence>
<dbReference type="Gene3D" id="3.30.300.30">
    <property type="match status" value="1"/>
</dbReference>
<dbReference type="GO" id="GO:0016207">
    <property type="term" value="F:4-coumarate-CoA ligase activity"/>
    <property type="evidence" value="ECO:0007669"/>
    <property type="project" value="UniProtKB-EC"/>
</dbReference>
<evidence type="ECO:0000256" key="7">
    <source>
        <dbReference type="ARBA" id="ARBA00022840"/>
    </source>
</evidence>
<evidence type="ECO:0000313" key="15">
    <source>
        <dbReference type="Proteomes" id="UP000594261"/>
    </source>
</evidence>
<comment type="cofactor">
    <cofactor evidence="1">
        <name>Mg(2+)</name>
        <dbReference type="ChEBI" id="CHEBI:18420"/>
    </cofactor>
</comment>
<dbReference type="SUPFAM" id="SSF56801">
    <property type="entry name" value="Acetyl-CoA synthetase-like"/>
    <property type="match status" value="1"/>
</dbReference>
<keyword evidence="6" id="KW-0547">Nucleotide-binding</keyword>
<name>A0A7N2LVP0_QUELO</name>
<reference evidence="14" key="2">
    <citation type="submission" date="2021-01" db="UniProtKB">
        <authorList>
            <consortium name="EnsemblPlants"/>
        </authorList>
    </citation>
    <scope>IDENTIFICATION</scope>
</reference>
<evidence type="ECO:0000256" key="5">
    <source>
        <dbReference type="ARBA" id="ARBA00022598"/>
    </source>
</evidence>
<keyword evidence="5" id="KW-0436">Ligase</keyword>
<evidence type="ECO:0000256" key="2">
    <source>
        <dbReference type="ARBA" id="ARBA00004930"/>
    </source>
</evidence>
<keyword evidence="15" id="KW-1185">Reference proteome</keyword>
<evidence type="ECO:0000259" key="12">
    <source>
        <dbReference type="Pfam" id="PF00501"/>
    </source>
</evidence>
<dbReference type="InterPro" id="IPR042099">
    <property type="entry name" value="ANL_N_sf"/>
</dbReference>
<evidence type="ECO:0000256" key="4">
    <source>
        <dbReference type="ARBA" id="ARBA00012959"/>
    </source>
</evidence>
<accession>A0A7N2LVP0</accession>
<keyword evidence="8" id="KW-0587">Phenylpropanoid metabolism</keyword>
<dbReference type="OMA" id="QLWTPLT"/>
<dbReference type="PANTHER" id="PTHR24096:SF406">
    <property type="entry name" value="4-COUMARATE--COA LIGASE 2"/>
    <property type="match status" value="1"/>
</dbReference>
<dbReference type="FunCoup" id="A0A7N2LVP0">
    <property type="interactions" value="1970"/>
</dbReference>
<comment type="similarity">
    <text evidence="3">Belongs to the ATP-dependent AMP-binding enzyme family.</text>
</comment>
<dbReference type="InterPro" id="IPR000873">
    <property type="entry name" value="AMP-dep_synth/lig_dom"/>
</dbReference>
<dbReference type="FunFam" id="3.30.300.30:FF:000007">
    <property type="entry name" value="4-coumarate--CoA ligase 2"/>
    <property type="match status" value="1"/>
</dbReference>
<comment type="catalytic activity">
    <reaction evidence="11">
        <text>(E)-4-coumarate + ATP + CoA = (E)-4-coumaroyl-CoA + AMP + diphosphate</text>
        <dbReference type="Rhea" id="RHEA:19641"/>
        <dbReference type="ChEBI" id="CHEBI:12876"/>
        <dbReference type="ChEBI" id="CHEBI:30616"/>
        <dbReference type="ChEBI" id="CHEBI:33019"/>
        <dbReference type="ChEBI" id="CHEBI:57287"/>
        <dbReference type="ChEBI" id="CHEBI:85008"/>
        <dbReference type="ChEBI" id="CHEBI:456215"/>
        <dbReference type="EC" id="6.2.1.12"/>
    </reaction>
    <physiologicalReaction direction="left-to-right" evidence="11">
        <dbReference type="Rhea" id="RHEA:19642"/>
    </physiologicalReaction>
</comment>
<gene>
    <name evidence="14" type="primary">LOC115991786</name>
</gene>
<dbReference type="EnsemblPlants" id="QL05p083553:mrna">
    <property type="protein sequence ID" value="QL05p083553:mrna"/>
    <property type="gene ID" value="QL05p083553"/>
</dbReference>
<proteinExistence type="inferred from homology"/>
<evidence type="ECO:0000256" key="3">
    <source>
        <dbReference type="ARBA" id="ARBA00006432"/>
    </source>
</evidence>